<feature type="region of interest" description="Disordered" evidence="2">
    <location>
        <begin position="367"/>
        <end position="444"/>
    </location>
</feature>
<feature type="region of interest" description="Disordered" evidence="2">
    <location>
        <begin position="486"/>
        <end position="514"/>
    </location>
</feature>
<keyword evidence="1" id="KW-0175">Coiled coil</keyword>
<feature type="compositionally biased region" description="Basic residues" evidence="2">
    <location>
        <begin position="414"/>
        <end position="426"/>
    </location>
</feature>
<feature type="region of interest" description="Disordered" evidence="2">
    <location>
        <begin position="159"/>
        <end position="223"/>
    </location>
</feature>
<reference evidence="3" key="1">
    <citation type="submission" date="2014-12" db="EMBL/GenBank/DDBJ databases">
        <title>Insight into the proteome of Arion vulgaris.</title>
        <authorList>
            <person name="Aradska J."/>
            <person name="Bulat T."/>
            <person name="Smidak R."/>
            <person name="Sarate P."/>
            <person name="Gangsoo J."/>
            <person name="Sialana F."/>
            <person name="Bilban M."/>
            <person name="Lubec G."/>
        </authorList>
    </citation>
    <scope>NUCLEOTIDE SEQUENCE</scope>
    <source>
        <tissue evidence="3">Skin</tissue>
    </source>
</reference>
<dbReference type="AlphaFoldDB" id="A0A0B7AF30"/>
<feature type="coiled-coil region" evidence="1">
    <location>
        <begin position="1"/>
        <end position="49"/>
    </location>
</feature>
<sequence length="514" mass="57325">MRTANEFCNNLRKQLDTANKKMESSEKELKSLSEQSKRCEQQVMKIKEANTSLTNALQIERDTNMKLQKRIGGGTSKYEDLKAKFENMQKSYASEVNRLKALVDSSDRAIKNYKLQLDEMGIALLGDASHFKQITEDKHYDSLDDSLVSRDSGTLTRALRSSSRVSSDSISQKGSLNETTSSTDSVLLKREKLAIGTEPKDKGARKQTEDRLSVCSTSSSQSIKSMNGVPAGCLPNAMSCANEPEGPDFEWDRLSELQRRNTLYLPHLKSAYPVEMQIVGKEMFSDDTLRLSLVPNKRGKASPASYIRNKREETRAKQSITETESNLNKRKAPIKHIYEEISGESPPKQNSDEISSGKIVYCPVLRTGPVYQRPGPPTPGKQPRRISGRFTPSHGKSPVHSGKVKLLGSPSAKHNPRQTHTPRRSPRLSSLITPASSLREEEERRESIAYNIGFTPMKSSGPNRMMRQKGFVSTDKSTIVADSTTHYRPGKAGLQTGQNNRKPLSTRNFLETGL</sequence>
<evidence type="ECO:0000313" key="3">
    <source>
        <dbReference type="EMBL" id="CEK79624.1"/>
    </source>
</evidence>
<proteinExistence type="predicted"/>
<name>A0A0B7AF30_9EUPU</name>
<evidence type="ECO:0000256" key="2">
    <source>
        <dbReference type="SAM" id="MobiDB-lite"/>
    </source>
</evidence>
<protein>
    <submittedName>
        <fullName evidence="3">Uncharacterized protein</fullName>
    </submittedName>
</protein>
<feature type="compositionally biased region" description="Low complexity" evidence="2">
    <location>
        <begin position="161"/>
        <end position="171"/>
    </location>
</feature>
<accession>A0A0B7AF30</accession>
<feature type="compositionally biased region" description="Polar residues" evidence="2">
    <location>
        <begin position="214"/>
        <end position="223"/>
    </location>
</feature>
<feature type="compositionally biased region" description="Polar residues" evidence="2">
    <location>
        <begin position="427"/>
        <end position="436"/>
    </location>
</feature>
<evidence type="ECO:0000256" key="1">
    <source>
        <dbReference type="SAM" id="Coils"/>
    </source>
</evidence>
<gene>
    <name evidence="3" type="primary">ORF116547</name>
</gene>
<feature type="compositionally biased region" description="Basic and acidic residues" evidence="2">
    <location>
        <begin position="187"/>
        <end position="212"/>
    </location>
</feature>
<dbReference type="EMBL" id="HACG01032759">
    <property type="protein sequence ID" value="CEK79624.1"/>
    <property type="molecule type" value="Transcribed_RNA"/>
</dbReference>
<feature type="compositionally biased region" description="Polar residues" evidence="2">
    <location>
        <begin position="495"/>
        <end position="514"/>
    </location>
</feature>
<organism evidence="3">
    <name type="scientific">Arion vulgaris</name>
    <dbReference type="NCBI Taxonomy" id="1028688"/>
    <lineage>
        <taxon>Eukaryota</taxon>
        <taxon>Metazoa</taxon>
        <taxon>Spiralia</taxon>
        <taxon>Lophotrochozoa</taxon>
        <taxon>Mollusca</taxon>
        <taxon>Gastropoda</taxon>
        <taxon>Heterobranchia</taxon>
        <taxon>Euthyneura</taxon>
        <taxon>Panpulmonata</taxon>
        <taxon>Eupulmonata</taxon>
        <taxon>Stylommatophora</taxon>
        <taxon>Helicina</taxon>
        <taxon>Arionoidea</taxon>
        <taxon>Arionidae</taxon>
        <taxon>Arion</taxon>
    </lineage>
</organism>
<feature type="compositionally biased region" description="Polar residues" evidence="2">
    <location>
        <begin position="172"/>
        <end position="185"/>
    </location>
</feature>